<protein>
    <submittedName>
        <fullName evidence="18">Ferrichrome-iron receptor</fullName>
    </submittedName>
</protein>
<keyword evidence="5" id="KW-0410">Iron transport</keyword>
<keyword evidence="6 13" id="KW-0812">Transmembrane</keyword>
<evidence type="ECO:0000256" key="10">
    <source>
        <dbReference type="ARBA" id="ARBA00023077"/>
    </source>
</evidence>
<dbReference type="PROSITE" id="PS52016">
    <property type="entry name" value="TONB_DEPENDENT_REC_3"/>
    <property type="match status" value="1"/>
</dbReference>
<dbReference type="InterPro" id="IPR039426">
    <property type="entry name" value="TonB-dep_rcpt-like"/>
</dbReference>
<dbReference type="CDD" id="cd01347">
    <property type="entry name" value="ligand_gated_channel"/>
    <property type="match status" value="1"/>
</dbReference>
<dbReference type="GO" id="GO:0009279">
    <property type="term" value="C:cell outer membrane"/>
    <property type="evidence" value="ECO:0007669"/>
    <property type="project" value="UniProtKB-SubCell"/>
</dbReference>
<evidence type="ECO:0000256" key="1">
    <source>
        <dbReference type="ARBA" id="ARBA00004571"/>
    </source>
</evidence>
<dbReference type="Pfam" id="PF07715">
    <property type="entry name" value="Plug"/>
    <property type="match status" value="1"/>
</dbReference>
<dbReference type="InterPro" id="IPR012910">
    <property type="entry name" value="Plug_dom"/>
</dbReference>
<evidence type="ECO:0000259" key="17">
    <source>
        <dbReference type="Pfam" id="PF11741"/>
    </source>
</evidence>
<dbReference type="FunFam" id="2.170.130.10:FF:000001">
    <property type="entry name" value="Catecholate siderophore TonB-dependent receptor"/>
    <property type="match status" value="1"/>
</dbReference>
<dbReference type="InterPro" id="IPR037066">
    <property type="entry name" value="Plug_dom_sf"/>
</dbReference>
<reference evidence="18 19" key="1">
    <citation type="submission" date="2016-11" db="EMBL/GenBank/DDBJ databases">
        <title>Draft Genome Sequences of Nine Cyanobacterial Strains from Diverse Habitats.</title>
        <authorList>
            <person name="Zhu T."/>
            <person name="Hou S."/>
            <person name="Lu X."/>
            <person name="Hess W.R."/>
        </authorList>
    </citation>
    <scope>NUCLEOTIDE SEQUENCE [LARGE SCALE GENOMIC DNA]</scope>
    <source>
        <strain evidence="18 19">5.2 s.c.1</strain>
    </source>
</reference>
<evidence type="ECO:0000256" key="2">
    <source>
        <dbReference type="ARBA" id="ARBA00009810"/>
    </source>
</evidence>
<evidence type="ECO:0000256" key="7">
    <source>
        <dbReference type="ARBA" id="ARBA00022729"/>
    </source>
</evidence>
<evidence type="ECO:0000256" key="6">
    <source>
        <dbReference type="ARBA" id="ARBA00022692"/>
    </source>
</evidence>
<keyword evidence="10 14" id="KW-0798">TonB box</keyword>
<organism evidence="18 19">
    <name type="scientific">Chroogloeocystis siderophila 5.2 s.c.1</name>
    <dbReference type="NCBI Taxonomy" id="247279"/>
    <lineage>
        <taxon>Bacteria</taxon>
        <taxon>Bacillati</taxon>
        <taxon>Cyanobacteriota</taxon>
        <taxon>Cyanophyceae</taxon>
        <taxon>Oscillatoriophycideae</taxon>
        <taxon>Chroococcales</taxon>
        <taxon>Chroococcaceae</taxon>
        <taxon>Chroogloeocystis</taxon>
    </lineage>
</organism>
<name>A0A1U7HTR9_9CHRO</name>
<comment type="subcellular location">
    <subcellularLocation>
        <location evidence="1 13">Cell outer membrane</location>
        <topology evidence="1 13">Multi-pass membrane protein</topology>
    </subcellularLocation>
</comment>
<keyword evidence="7" id="KW-0732">Signal</keyword>
<evidence type="ECO:0000259" key="15">
    <source>
        <dbReference type="Pfam" id="PF00593"/>
    </source>
</evidence>
<evidence type="ECO:0000313" key="18">
    <source>
        <dbReference type="EMBL" id="OKH27000.1"/>
    </source>
</evidence>
<gene>
    <name evidence="18" type="ORF">NIES1031_09735</name>
</gene>
<evidence type="ECO:0000256" key="14">
    <source>
        <dbReference type="RuleBase" id="RU003357"/>
    </source>
</evidence>
<dbReference type="Gene3D" id="2.40.170.20">
    <property type="entry name" value="TonB-dependent receptor, beta-barrel domain"/>
    <property type="match status" value="1"/>
</dbReference>
<keyword evidence="4 13" id="KW-1134">Transmembrane beta strand</keyword>
<evidence type="ECO:0000256" key="4">
    <source>
        <dbReference type="ARBA" id="ARBA00022452"/>
    </source>
</evidence>
<dbReference type="GO" id="GO:0015891">
    <property type="term" value="P:siderophore transport"/>
    <property type="evidence" value="ECO:0007669"/>
    <property type="project" value="InterPro"/>
</dbReference>
<dbReference type="InterPro" id="IPR021731">
    <property type="entry name" value="AMIN_dom"/>
</dbReference>
<evidence type="ECO:0000259" key="16">
    <source>
        <dbReference type="Pfam" id="PF07715"/>
    </source>
</evidence>
<evidence type="ECO:0000256" key="9">
    <source>
        <dbReference type="ARBA" id="ARBA00023065"/>
    </source>
</evidence>
<dbReference type="InterPro" id="IPR000531">
    <property type="entry name" value="Beta-barrel_TonB"/>
</dbReference>
<dbReference type="Gene3D" id="2.170.130.10">
    <property type="entry name" value="TonB-dependent receptor, plug domain"/>
    <property type="match status" value="1"/>
</dbReference>
<comment type="similarity">
    <text evidence="2 13 14">Belongs to the TonB-dependent receptor family.</text>
</comment>
<evidence type="ECO:0000256" key="8">
    <source>
        <dbReference type="ARBA" id="ARBA00023004"/>
    </source>
</evidence>
<keyword evidence="18" id="KW-0675">Receptor</keyword>
<dbReference type="NCBIfam" id="TIGR01783">
    <property type="entry name" value="TonB-siderophor"/>
    <property type="match status" value="1"/>
</dbReference>
<accession>A0A1U7HTR9</accession>
<sequence>MTQLRQVILIISILLLVLSPKARAEISRDRQPQQIKQRSLPSLTPNTPTQIIGVQLNTDAEIEVLLTPSQQLQPVITSVLGNTYIVEIPNAVLVLADGEEFRTQEPSAEIAEVTVTNLPNNRVQVAITGVNEPPTVTISSDRQRLVLSVTPPPPTAEEIIEILVTGEQVQGYIVPNASTATRTDTPLRDIPQSIQVIPQQVLEDQQVIRLDEALRNVSGVVPGDNFAGTRDQFIIRGFPQFNTFRDGVRDSRNILQETTNIERIEVLKGPASVLFGNLEPGGIVNIIPKRPLRDPFYAAEVQVGNFGLIRPQIDVSEPLNAERSLYRLNVAYERAQGFRDFEQDIERVFIAPVFSWAISDRTNLLLEFEYLRDERPFDRGLVAIGDTIADIPIDRILGEPDDFRRNEAVSAGYALEHRLSENWQIRNAFRFSASDTLDFKADPDSLDETTGNLSRTFSSNDDLRETYELQTALLGQFTTGEIAHQVVFGVDLARVFSQGTNFLLPEGETPSINIFAPVYDAIARPTLNDLTELGRDSRSQVDSLGIYLQDQVSILDNLKLLVGGRFDIVEQDSVFNDSPSARRDDVFSPRFGLVYQPINPISLYASYSQSFAPNFGTTADGTPLEPERGTQYEIGVRAELLEGRLISNLAFYELTKTNIATSDPNDPTFNFYIPIGEQRSRGIELDIGGEILPGWNVIASYAYTDAVITSGTFGIPDGNLPANVPQHSGSLWTTYEIQRGNLQGLGFGLGLFLVGARQGDNENTFELPSYLRTDAAVYYRQDNWRLALNLRNLFDVAYFESVEYGRTTIKPGAPFTVVGSIAIEF</sequence>
<dbReference type="AlphaFoldDB" id="A0A1U7HTR9"/>
<keyword evidence="3 13" id="KW-0813">Transport</keyword>
<dbReference type="SUPFAM" id="SSF56935">
    <property type="entry name" value="Porins"/>
    <property type="match status" value="1"/>
</dbReference>
<keyword evidence="19" id="KW-1185">Reference proteome</keyword>
<evidence type="ECO:0000256" key="5">
    <source>
        <dbReference type="ARBA" id="ARBA00022496"/>
    </source>
</evidence>
<evidence type="ECO:0000256" key="3">
    <source>
        <dbReference type="ARBA" id="ARBA00022448"/>
    </source>
</evidence>
<dbReference type="InterPro" id="IPR010105">
    <property type="entry name" value="TonB_sidphr_rcpt"/>
</dbReference>
<keyword evidence="9" id="KW-0406">Ion transport</keyword>
<proteinExistence type="inferred from homology"/>
<dbReference type="InterPro" id="IPR036942">
    <property type="entry name" value="Beta-barrel_TonB_sf"/>
</dbReference>
<evidence type="ECO:0000256" key="12">
    <source>
        <dbReference type="ARBA" id="ARBA00023237"/>
    </source>
</evidence>
<dbReference type="PANTHER" id="PTHR32552">
    <property type="entry name" value="FERRICHROME IRON RECEPTOR-RELATED"/>
    <property type="match status" value="1"/>
</dbReference>
<dbReference type="Proteomes" id="UP000185984">
    <property type="component" value="Unassembled WGS sequence"/>
</dbReference>
<dbReference type="RefSeq" id="WP_073549217.1">
    <property type="nucleotide sequence ID" value="NZ_CAWMVK010000041.1"/>
</dbReference>
<dbReference type="GO" id="GO:0038023">
    <property type="term" value="F:signaling receptor activity"/>
    <property type="evidence" value="ECO:0007669"/>
    <property type="project" value="InterPro"/>
</dbReference>
<feature type="domain" description="TonB-dependent receptor-like beta-barrel" evidence="15">
    <location>
        <begin position="356"/>
        <end position="793"/>
    </location>
</feature>
<feature type="domain" description="TonB-dependent receptor plug" evidence="16">
    <location>
        <begin position="187"/>
        <end position="283"/>
    </location>
</feature>
<dbReference type="FunFam" id="2.40.170.20:FF:000005">
    <property type="entry name" value="TonB-dependent siderophore receptor"/>
    <property type="match status" value="1"/>
</dbReference>
<dbReference type="Pfam" id="PF00593">
    <property type="entry name" value="TonB_dep_Rec_b-barrel"/>
    <property type="match status" value="1"/>
</dbReference>
<dbReference type="PANTHER" id="PTHR32552:SF68">
    <property type="entry name" value="FERRICHROME OUTER MEMBRANE TRANSPORTER_PHAGE RECEPTOR"/>
    <property type="match status" value="1"/>
</dbReference>
<evidence type="ECO:0000313" key="19">
    <source>
        <dbReference type="Proteomes" id="UP000185984"/>
    </source>
</evidence>
<evidence type="ECO:0000256" key="11">
    <source>
        <dbReference type="ARBA" id="ARBA00023136"/>
    </source>
</evidence>
<keyword evidence="8" id="KW-0408">Iron</keyword>
<dbReference type="STRING" id="247279.NIES1031_09735"/>
<evidence type="ECO:0000256" key="13">
    <source>
        <dbReference type="PROSITE-ProRule" id="PRU01360"/>
    </source>
</evidence>
<feature type="domain" description="AMIN" evidence="17">
    <location>
        <begin position="58"/>
        <end position="148"/>
    </location>
</feature>
<dbReference type="GO" id="GO:0015344">
    <property type="term" value="F:siderophore uptake transmembrane transporter activity"/>
    <property type="evidence" value="ECO:0007669"/>
    <property type="project" value="TreeGrafter"/>
</dbReference>
<dbReference type="EMBL" id="MRCC01000007">
    <property type="protein sequence ID" value="OKH27000.1"/>
    <property type="molecule type" value="Genomic_DNA"/>
</dbReference>
<keyword evidence="12 13" id="KW-0998">Cell outer membrane</keyword>
<comment type="caution">
    <text evidence="18">The sequence shown here is derived from an EMBL/GenBank/DDBJ whole genome shotgun (WGS) entry which is preliminary data.</text>
</comment>
<dbReference type="Pfam" id="PF11741">
    <property type="entry name" value="AMIN"/>
    <property type="match status" value="1"/>
</dbReference>
<keyword evidence="11 13" id="KW-0472">Membrane</keyword>